<organism evidence="2 3">
    <name type="scientific">Alkalihalobacterium chitinilyticum</name>
    <dbReference type="NCBI Taxonomy" id="2980103"/>
    <lineage>
        <taxon>Bacteria</taxon>
        <taxon>Bacillati</taxon>
        <taxon>Bacillota</taxon>
        <taxon>Bacilli</taxon>
        <taxon>Bacillales</taxon>
        <taxon>Bacillaceae</taxon>
        <taxon>Alkalihalobacterium</taxon>
    </lineage>
</organism>
<dbReference type="InterPro" id="IPR050259">
    <property type="entry name" value="SDR"/>
</dbReference>
<dbReference type="CDD" id="cd05233">
    <property type="entry name" value="SDR_c"/>
    <property type="match status" value="1"/>
</dbReference>
<dbReference type="PANTHER" id="PTHR42879">
    <property type="entry name" value="3-OXOACYL-(ACYL-CARRIER-PROTEIN) REDUCTASE"/>
    <property type="match status" value="1"/>
</dbReference>
<reference evidence="2" key="1">
    <citation type="submission" date="2024-05" db="EMBL/GenBank/DDBJ databases">
        <title>Alkalihalobacillus sp. strain MEB203 novel alkaliphilic bacterium from Lonar Lake, India.</title>
        <authorList>
            <person name="Joshi A."/>
            <person name="Thite S."/>
            <person name="Mengade P."/>
        </authorList>
    </citation>
    <scope>NUCLEOTIDE SEQUENCE</scope>
    <source>
        <strain evidence="2">MEB 203</strain>
    </source>
</reference>
<dbReference type="NCBIfam" id="NF047420">
    <property type="entry name" value="EF_P_mod_YmfI"/>
    <property type="match status" value="1"/>
</dbReference>
<proteinExistence type="inferred from homology"/>
<keyword evidence="3" id="KW-1185">Reference proteome</keyword>
<dbReference type="InterPro" id="IPR036291">
    <property type="entry name" value="NAD(P)-bd_dom_sf"/>
</dbReference>
<dbReference type="PANTHER" id="PTHR42879:SF2">
    <property type="entry name" value="3-OXOACYL-[ACYL-CARRIER-PROTEIN] REDUCTASE FABG"/>
    <property type="match status" value="1"/>
</dbReference>
<name>A0ABT5VDV4_9BACI</name>
<dbReference type="EMBL" id="JAOTPO010000003">
    <property type="protein sequence ID" value="MDE5412902.1"/>
    <property type="molecule type" value="Genomic_DNA"/>
</dbReference>
<comment type="similarity">
    <text evidence="1">Belongs to the short-chain dehydrogenases/reductases (SDR) family.</text>
</comment>
<gene>
    <name evidence="2" type="ORF">N7Z68_05860</name>
</gene>
<dbReference type="Gene3D" id="3.40.50.720">
    <property type="entry name" value="NAD(P)-binding Rossmann-like Domain"/>
    <property type="match status" value="1"/>
</dbReference>
<dbReference type="Proteomes" id="UP001148125">
    <property type="component" value="Unassembled WGS sequence"/>
</dbReference>
<evidence type="ECO:0000313" key="3">
    <source>
        <dbReference type="Proteomes" id="UP001148125"/>
    </source>
</evidence>
<dbReference type="Pfam" id="PF13561">
    <property type="entry name" value="adh_short_C2"/>
    <property type="match status" value="1"/>
</dbReference>
<evidence type="ECO:0000256" key="1">
    <source>
        <dbReference type="ARBA" id="ARBA00006484"/>
    </source>
</evidence>
<dbReference type="PRINTS" id="PR00081">
    <property type="entry name" value="GDHRDH"/>
</dbReference>
<dbReference type="InterPro" id="IPR002347">
    <property type="entry name" value="SDR_fam"/>
</dbReference>
<dbReference type="RefSeq" id="WP_275117532.1">
    <property type="nucleotide sequence ID" value="NZ_JAOTPO010000003.1"/>
</dbReference>
<dbReference type="SUPFAM" id="SSF51735">
    <property type="entry name" value="NAD(P)-binding Rossmann-fold domains"/>
    <property type="match status" value="1"/>
</dbReference>
<dbReference type="PRINTS" id="PR00080">
    <property type="entry name" value="SDRFAMILY"/>
</dbReference>
<protein>
    <submittedName>
        <fullName evidence="2">SDR family oxidoreductase</fullName>
    </submittedName>
</protein>
<accession>A0ABT5VDV4</accession>
<evidence type="ECO:0000313" key="2">
    <source>
        <dbReference type="EMBL" id="MDE5412902.1"/>
    </source>
</evidence>
<sequence>MKQTCLITGASGDIGAAIAEKMAARGFSLYLHYYKNEQGIQKTADICRTFGVNVQIVNADLSEKGSVNYLVDQITEPIDVIIHNSGSSYVGLLTDMKDEEIERSIQLNLTTPIQLTKALLPPMIRKQNGSVIVISSIWGLTGASCEVVYSAVKGGLNSFVKALAKELGPTAIRVNGVAPGAIKTNMLTSFTDQELEHLEEDIPMGRLGTPGEVANAVSFLSSNEASYINGQILSVNGAWYC</sequence>
<comment type="caution">
    <text evidence="2">The sequence shown here is derived from an EMBL/GenBank/DDBJ whole genome shotgun (WGS) entry which is preliminary data.</text>
</comment>